<dbReference type="InterPro" id="IPR000182">
    <property type="entry name" value="GNAT_dom"/>
</dbReference>
<dbReference type="PROSITE" id="PS51186">
    <property type="entry name" value="GNAT"/>
    <property type="match status" value="1"/>
</dbReference>
<dbReference type="InterPro" id="IPR016181">
    <property type="entry name" value="Acyl_CoA_acyltransferase"/>
</dbReference>
<comment type="caution">
    <text evidence="5">The sequence shown here is derived from an EMBL/GenBank/DDBJ whole genome shotgun (WGS) entry which is preliminary data.</text>
</comment>
<dbReference type="Pfam" id="PF00583">
    <property type="entry name" value="Acetyltransf_1"/>
    <property type="match status" value="1"/>
</dbReference>
<dbReference type="PANTHER" id="PTHR10545:SF29">
    <property type="entry name" value="GH14572P-RELATED"/>
    <property type="match status" value="1"/>
</dbReference>
<keyword evidence="6" id="KW-1185">Reference proteome</keyword>
<reference evidence="5" key="1">
    <citation type="submission" date="2020-08" db="EMBL/GenBank/DDBJ databases">
        <title>Genome public.</title>
        <authorList>
            <person name="Liu C."/>
            <person name="Sun Q."/>
        </authorList>
    </citation>
    <scope>NUCLEOTIDE SEQUENCE</scope>
    <source>
        <strain evidence="5">BX8</strain>
    </source>
</reference>
<evidence type="ECO:0000256" key="2">
    <source>
        <dbReference type="ARBA" id="ARBA00022679"/>
    </source>
</evidence>
<dbReference type="PANTHER" id="PTHR10545">
    <property type="entry name" value="DIAMINE N-ACETYLTRANSFERASE"/>
    <property type="match status" value="1"/>
</dbReference>
<dbReference type="SUPFAM" id="SSF55729">
    <property type="entry name" value="Acyl-CoA N-acyltransferases (Nat)"/>
    <property type="match status" value="1"/>
</dbReference>
<keyword evidence="3" id="KW-0012">Acyltransferase</keyword>
<dbReference type="InterPro" id="IPR051016">
    <property type="entry name" value="Diverse_Substrate_AcTransf"/>
</dbReference>
<feature type="domain" description="N-acetyltransferase" evidence="4">
    <location>
        <begin position="5"/>
        <end position="160"/>
    </location>
</feature>
<organism evidence="5 6">
    <name type="scientific">Anaerofilum hominis</name>
    <dbReference type="NCBI Taxonomy" id="2763016"/>
    <lineage>
        <taxon>Bacteria</taxon>
        <taxon>Bacillati</taxon>
        <taxon>Bacillota</taxon>
        <taxon>Clostridia</taxon>
        <taxon>Eubacteriales</taxon>
        <taxon>Oscillospiraceae</taxon>
        <taxon>Anaerofilum</taxon>
    </lineage>
</organism>
<dbReference type="AlphaFoldDB" id="A0A923I6M8"/>
<accession>A0A923I6M8</accession>
<protein>
    <submittedName>
        <fullName evidence="5">GNAT family N-acetyltransferase</fullName>
    </submittedName>
</protein>
<dbReference type="EMBL" id="JACONZ010000001">
    <property type="protein sequence ID" value="MBC5580804.1"/>
    <property type="molecule type" value="Genomic_DNA"/>
</dbReference>
<gene>
    <name evidence="5" type="ORF">H8S23_04740</name>
</gene>
<sequence>MTNGLKIREAEPKDVGQVLEFIRALAQYEKMEDQVAATEDGLREAMFGRGCAQALIAEEDGVPVGFALYFYNFSTFLGHEGLYLEDLFVLPQHRGKGYGKALFRALAQVAQKRGCGRFEWSCLNWNTPSIGFYRSLGAVPMDEWTVYRLTAPEIAALAES</sequence>
<dbReference type="FunFam" id="3.40.630.30:FF:000064">
    <property type="entry name" value="GNAT family acetyltransferase"/>
    <property type="match status" value="1"/>
</dbReference>
<comment type="similarity">
    <text evidence="1">Belongs to the acetyltransferase family.</text>
</comment>
<dbReference type="CDD" id="cd04301">
    <property type="entry name" value="NAT_SF"/>
    <property type="match status" value="1"/>
</dbReference>
<name>A0A923I6M8_9FIRM</name>
<evidence type="ECO:0000256" key="1">
    <source>
        <dbReference type="ARBA" id="ARBA00008694"/>
    </source>
</evidence>
<dbReference type="Proteomes" id="UP000659630">
    <property type="component" value="Unassembled WGS sequence"/>
</dbReference>
<evidence type="ECO:0000259" key="4">
    <source>
        <dbReference type="PROSITE" id="PS51186"/>
    </source>
</evidence>
<evidence type="ECO:0000313" key="6">
    <source>
        <dbReference type="Proteomes" id="UP000659630"/>
    </source>
</evidence>
<dbReference type="GO" id="GO:0008080">
    <property type="term" value="F:N-acetyltransferase activity"/>
    <property type="evidence" value="ECO:0007669"/>
    <property type="project" value="UniProtKB-ARBA"/>
</dbReference>
<proteinExistence type="inferred from homology"/>
<keyword evidence="2" id="KW-0808">Transferase</keyword>
<evidence type="ECO:0000256" key="3">
    <source>
        <dbReference type="ARBA" id="ARBA00023315"/>
    </source>
</evidence>
<dbReference type="RefSeq" id="WP_186887130.1">
    <property type="nucleotide sequence ID" value="NZ_JACONZ010000001.1"/>
</dbReference>
<dbReference type="Gene3D" id="3.40.630.30">
    <property type="match status" value="1"/>
</dbReference>
<evidence type="ECO:0000313" key="5">
    <source>
        <dbReference type="EMBL" id="MBC5580804.1"/>
    </source>
</evidence>